<dbReference type="Pfam" id="PF09480">
    <property type="entry name" value="PrgH"/>
    <property type="match status" value="1"/>
</dbReference>
<dbReference type="Gene3D" id="3.30.70.1780">
    <property type="match status" value="1"/>
</dbReference>
<dbReference type="Proteomes" id="UP000004116">
    <property type="component" value="Unassembled WGS sequence"/>
</dbReference>
<keyword evidence="3" id="KW-1185">Reference proteome</keyword>
<gene>
    <name evidence="2" type="ORF">Rin_00022530</name>
</gene>
<dbReference type="EMBL" id="AGCA01000534">
    <property type="protein sequence ID" value="EGY27831.1"/>
    <property type="molecule type" value="Genomic_DNA"/>
</dbReference>
<evidence type="ECO:0000256" key="1">
    <source>
        <dbReference type="SAM" id="Phobius"/>
    </source>
</evidence>
<comment type="caution">
    <text evidence="2">The sequence shown here is derived from an EMBL/GenBank/DDBJ whole genome shotgun (WGS) entry which is preliminary data.</text>
</comment>
<evidence type="ECO:0000313" key="3">
    <source>
        <dbReference type="Proteomes" id="UP000004116"/>
    </source>
</evidence>
<dbReference type="Gene3D" id="2.60.200.20">
    <property type="match status" value="1"/>
</dbReference>
<feature type="non-terminal residue" evidence="2">
    <location>
        <position position="329"/>
    </location>
</feature>
<accession>G2H2F2</accession>
<name>G2H2F2_9ENTR</name>
<feature type="transmembrane region" description="Helical" evidence="1">
    <location>
        <begin position="147"/>
        <end position="167"/>
    </location>
</feature>
<dbReference type="InterPro" id="IPR013387">
    <property type="entry name" value="T3SS_PrgH/EprH"/>
</dbReference>
<dbReference type="RefSeq" id="WP_006707875.1">
    <property type="nucleotide sequence ID" value="NZ_AGCA01000534.1"/>
</dbReference>
<evidence type="ECO:0000313" key="2">
    <source>
        <dbReference type="EMBL" id="EGY27831.1"/>
    </source>
</evidence>
<dbReference type="InterPro" id="IPR019029">
    <property type="entry name" value="T3SS_PrgH/EprH-like"/>
</dbReference>
<sequence>MHKEIKTKSVAPQIIIRLLNGILKGCEFELGNGKTLFIVGKESDVLNQTHLPTFPENTIFIPVTSEGTNFEIQVNEENNVFLQPLHSESETEKNNPTAVVFNKIVKVGKLAFSIKAINTPWVSEILAYPVQKKVVPKPRRLAKKAQLVLWGAVGVFTLMTALSIAQIKKTDDQQQTKELSSLLGDSEGKYQILPGGDGWTYILANNDKEMAWARQALIRFNSTQQVRVLSVQQEEKRIGLWLSENWSKVKYHRIRIETPRSPKVLISKERTELNDDQRTQLIKALNQQIPYAQQSQLLSISDKEVVYQAESGIKKWRCLIRAMITAVVS</sequence>
<reference evidence="2 3" key="1">
    <citation type="journal article" date="2012" name="Genome Res.">
        <title>Genomic basis of endosymbiont-conferred protection against an insect parasitoid.</title>
        <authorList>
            <person name="Hansen A.K."/>
            <person name="Vorburger C."/>
            <person name="Moran N.A."/>
        </authorList>
    </citation>
    <scope>NUCLEOTIDE SEQUENCE [LARGE SCALE GENOMIC DNA]</scope>
    <source>
        <strain evidence="3">R5.15</strain>
    </source>
</reference>
<keyword evidence="1" id="KW-0812">Transmembrane</keyword>
<proteinExistence type="predicted"/>
<organism evidence="2 3">
    <name type="scientific">Candidatus Regiella insecticola 5.15</name>
    <dbReference type="NCBI Taxonomy" id="1005043"/>
    <lineage>
        <taxon>Bacteria</taxon>
        <taxon>Pseudomonadati</taxon>
        <taxon>Pseudomonadota</taxon>
        <taxon>Gammaproteobacteria</taxon>
        <taxon>Enterobacterales</taxon>
        <taxon>Enterobacteriaceae</taxon>
        <taxon>aphid secondary symbionts</taxon>
        <taxon>Candidatus Regiella</taxon>
    </lineage>
</organism>
<dbReference type="AlphaFoldDB" id="G2H2F2"/>
<protein>
    <submittedName>
        <fullName evidence="2">PrgH</fullName>
    </submittedName>
</protein>
<dbReference type="GO" id="GO:0016020">
    <property type="term" value="C:membrane"/>
    <property type="evidence" value="ECO:0007669"/>
    <property type="project" value="InterPro"/>
</dbReference>
<keyword evidence="1" id="KW-0472">Membrane</keyword>
<dbReference type="OrthoDB" id="9035799at2"/>
<dbReference type="Gene3D" id="3.30.300.170">
    <property type="match status" value="1"/>
</dbReference>
<keyword evidence="1" id="KW-1133">Transmembrane helix</keyword>
<dbReference type="NCBIfam" id="TIGR02554">
    <property type="entry name" value="PrgH"/>
    <property type="match status" value="1"/>
</dbReference>